<dbReference type="SMART" id="SM00256">
    <property type="entry name" value="FBOX"/>
    <property type="match status" value="1"/>
</dbReference>
<reference evidence="3" key="2">
    <citation type="submission" date="2025-09" db="UniProtKB">
        <authorList>
            <consortium name="Ensembl"/>
        </authorList>
    </citation>
    <scope>IDENTIFICATION</scope>
</reference>
<keyword evidence="4" id="KW-1185">Reference proteome</keyword>
<dbReference type="PANTHER" id="PTHR19855:SF16">
    <property type="entry name" value="F-BOX AND WD REPEAT DOMAIN CONTAINING 8"/>
    <property type="match status" value="1"/>
</dbReference>
<dbReference type="PROSITE" id="PS50181">
    <property type="entry name" value="FBOX"/>
    <property type="match status" value="1"/>
</dbReference>
<evidence type="ECO:0000313" key="4">
    <source>
        <dbReference type="Proteomes" id="UP000694565"/>
    </source>
</evidence>
<dbReference type="InterPro" id="IPR001810">
    <property type="entry name" value="F-box_dom"/>
</dbReference>
<dbReference type="CTD" id="26259"/>
<dbReference type="SUPFAM" id="SSF81383">
    <property type="entry name" value="F-box domain"/>
    <property type="match status" value="1"/>
</dbReference>
<dbReference type="AlphaFoldDB" id="A0A8C2XUP3"/>
<proteinExistence type="predicted"/>
<organism evidence="3 4">
    <name type="scientific">Cyclopterus lumpus</name>
    <name type="common">Lumpsucker</name>
    <dbReference type="NCBI Taxonomy" id="8103"/>
    <lineage>
        <taxon>Eukaryota</taxon>
        <taxon>Metazoa</taxon>
        <taxon>Chordata</taxon>
        <taxon>Craniata</taxon>
        <taxon>Vertebrata</taxon>
        <taxon>Euteleostomi</taxon>
        <taxon>Actinopterygii</taxon>
        <taxon>Neopterygii</taxon>
        <taxon>Teleostei</taxon>
        <taxon>Neoteleostei</taxon>
        <taxon>Acanthomorphata</taxon>
        <taxon>Eupercaria</taxon>
        <taxon>Perciformes</taxon>
        <taxon>Cottioidei</taxon>
        <taxon>Cottales</taxon>
        <taxon>Cyclopteridae</taxon>
        <taxon>Cyclopterus</taxon>
    </lineage>
</organism>
<dbReference type="OrthoDB" id="190105at2759"/>
<dbReference type="Gene3D" id="2.130.10.10">
    <property type="entry name" value="YVTN repeat-like/Quinoprotein amine dehydrogenase"/>
    <property type="match status" value="2"/>
</dbReference>
<protein>
    <submittedName>
        <fullName evidence="3">F-box and WD repeat domain containing 8</fullName>
    </submittedName>
</protein>
<feature type="compositionally biased region" description="Polar residues" evidence="1">
    <location>
        <begin position="111"/>
        <end position="122"/>
    </location>
</feature>
<dbReference type="FunFam" id="1.20.1280.50:FF:000025">
    <property type="entry name" value="F-box and WD repeat domain containing 8"/>
    <property type="match status" value="1"/>
</dbReference>
<feature type="compositionally biased region" description="Basic and acidic residues" evidence="1">
    <location>
        <begin position="128"/>
        <end position="137"/>
    </location>
</feature>
<accession>A0A8C2XUP3</accession>
<dbReference type="Pfam" id="PF12937">
    <property type="entry name" value="F-box-like"/>
    <property type="match status" value="1"/>
</dbReference>
<dbReference type="SMART" id="SM00320">
    <property type="entry name" value="WD40"/>
    <property type="match status" value="4"/>
</dbReference>
<dbReference type="PANTHER" id="PTHR19855">
    <property type="entry name" value="WD40 REPEAT PROTEIN 12, 37"/>
    <property type="match status" value="1"/>
</dbReference>
<dbReference type="Gene3D" id="1.20.1280.50">
    <property type="match status" value="1"/>
</dbReference>
<dbReference type="Ensembl" id="ENSCLMT00005022576.1">
    <property type="protein sequence ID" value="ENSCLMP00005021512.1"/>
    <property type="gene ID" value="ENSCLMG00005010736.1"/>
</dbReference>
<dbReference type="RefSeq" id="XP_034398300.1">
    <property type="nucleotide sequence ID" value="XM_034542409.1"/>
</dbReference>
<sequence>MAEDELVAFRERWKEELTSNTEELVGAPSGQRDLKNRYFENLNEACSPTKQEEGEARGGGGGGGGGRGEQAAAEAEDQPEYVSIARSLLDGRTSPLLGRIQEERTRRKRQYQNMTSVRSASLQQQQEEQPKRKEKKDEELLDQLIQDLNEVNDIPFFDIELPYELALKIFQCLDCTELGRCAQVSRAWGVLAEDGVLWFRMCTAEGYHQGAGVADSPCWKSTLRDCRNSARTVRSNWKNRVGSISQLQFELGKVLCDVSCCDNFVLAGYTTGDVRLWDTLHWDSAASYLKVNGLSANSNPRPCVSHVQVNGTVAAAAYEDGCVDMWSTETGGEPIHHYQSPGGIQALALSPDSPALASAAGPDVRLVAADDRGYWRALCRARLPKTVESLVLVPGRGQQCPLAALAAGDAVHLLDPREEAEPRSLHSVYGHPVTCLDACDAHVAFGVKRAGWAMHDGGNKIHVYSLETGKPVACVGDSLGDFTCVNLRDGPPHLLVCGNRDRRVRVFDLRAGSSSVASLYAHHLGVTAVQADDWKVVSGGGEGLACVWEMRTGAKLWEMHNRHPVRRVRFNSSTLVTANIPDDKSPRGACITDDDLTAHRRHRGVICHYDFSEDALSRDHILPICRSDYIESSGYNYNIGLAVPYDKLPGGSHPAR</sequence>
<dbReference type="FunFam" id="2.130.10.10:FF:000308">
    <property type="entry name" value="F-box and WD repeat domain containing 8"/>
    <property type="match status" value="1"/>
</dbReference>
<feature type="domain" description="F-box" evidence="2">
    <location>
        <begin position="155"/>
        <end position="201"/>
    </location>
</feature>
<reference evidence="3" key="1">
    <citation type="submission" date="2025-08" db="UniProtKB">
        <authorList>
            <consortium name="Ensembl"/>
        </authorList>
    </citation>
    <scope>IDENTIFICATION</scope>
</reference>
<dbReference type="SUPFAM" id="SSF50978">
    <property type="entry name" value="WD40 repeat-like"/>
    <property type="match status" value="1"/>
</dbReference>
<evidence type="ECO:0000259" key="2">
    <source>
        <dbReference type="PROSITE" id="PS50181"/>
    </source>
</evidence>
<name>A0A8C2XUP3_CYCLU</name>
<evidence type="ECO:0000256" key="1">
    <source>
        <dbReference type="SAM" id="MobiDB-lite"/>
    </source>
</evidence>
<gene>
    <name evidence="3" type="primary">fbxw8</name>
</gene>
<feature type="region of interest" description="Disordered" evidence="1">
    <location>
        <begin position="41"/>
        <end position="78"/>
    </location>
</feature>
<evidence type="ECO:0000313" key="3">
    <source>
        <dbReference type="Ensembl" id="ENSCLMP00005021512.1"/>
    </source>
</evidence>
<feature type="region of interest" description="Disordered" evidence="1">
    <location>
        <begin position="95"/>
        <end position="137"/>
    </location>
</feature>
<dbReference type="InterPro" id="IPR015943">
    <property type="entry name" value="WD40/YVTN_repeat-like_dom_sf"/>
</dbReference>
<dbReference type="GeneID" id="117736825"/>
<dbReference type="Proteomes" id="UP000694565">
    <property type="component" value="Unplaced"/>
</dbReference>
<dbReference type="InterPro" id="IPR036047">
    <property type="entry name" value="F-box-like_dom_sf"/>
</dbReference>
<dbReference type="KEGG" id="clum:117736825"/>
<dbReference type="InterPro" id="IPR001680">
    <property type="entry name" value="WD40_rpt"/>
</dbReference>
<feature type="compositionally biased region" description="Gly residues" evidence="1">
    <location>
        <begin position="57"/>
        <end position="68"/>
    </location>
</feature>
<dbReference type="GeneTree" id="ENSGT00390000017221"/>
<dbReference type="InterPro" id="IPR036322">
    <property type="entry name" value="WD40_repeat_dom_sf"/>
</dbReference>